<dbReference type="SUPFAM" id="SSF51110">
    <property type="entry name" value="alpha-D-mannose-specific plant lectins"/>
    <property type="match status" value="1"/>
</dbReference>
<dbReference type="Gene3D" id="2.90.10.10">
    <property type="entry name" value="Bulb-type lectin domain"/>
    <property type="match status" value="1"/>
</dbReference>
<evidence type="ECO:0000256" key="3">
    <source>
        <dbReference type="ARBA" id="ARBA00023170"/>
    </source>
</evidence>
<dbReference type="GO" id="GO:0016020">
    <property type="term" value="C:membrane"/>
    <property type="evidence" value="ECO:0007669"/>
    <property type="project" value="UniProtKB-SubCell"/>
</dbReference>
<feature type="signal peptide" evidence="6">
    <location>
        <begin position="1"/>
        <end position="23"/>
    </location>
</feature>
<dbReference type="InterPro" id="IPR036426">
    <property type="entry name" value="Bulb-type_lectin_dom_sf"/>
</dbReference>
<organism evidence="8">
    <name type="scientific">Ananas comosus var. bracteatus</name>
    <name type="common">red pineapple</name>
    <dbReference type="NCBI Taxonomy" id="296719"/>
    <lineage>
        <taxon>Eukaryota</taxon>
        <taxon>Viridiplantae</taxon>
        <taxon>Streptophyta</taxon>
        <taxon>Embryophyta</taxon>
        <taxon>Tracheophyta</taxon>
        <taxon>Spermatophyta</taxon>
        <taxon>Magnoliopsida</taxon>
        <taxon>Liliopsida</taxon>
        <taxon>Poales</taxon>
        <taxon>Bromeliaceae</taxon>
        <taxon>Bromelioideae</taxon>
        <taxon>Ananas</taxon>
    </lineage>
</organism>
<evidence type="ECO:0000256" key="5">
    <source>
        <dbReference type="ARBA" id="ARBA00048679"/>
    </source>
</evidence>
<dbReference type="GO" id="GO:0051707">
    <property type="term" value="P:response to other organism"/>
    <property type="evidence" value="ECO:0007669"/>
    <property type="project" value="UniProtKB-ARBA"/>
</dbReference>
<evidence type="ECO:0000256" key="4">
    <source>
        <dbReference type="ARBA" id="ARBA00047899"/>
    </source>
</evidence>
<feature type="domain" description="Bulb-type lectin" evidence="7">
    <location>
        <begin position="24"/>
        <end position="132"/>
    </location>
</feature>
<dbReference type="EMBL" id="LR862143">
    <property type="protein sequence ID" value="CAD1823336.1"/>
    <property type="molecule type" value="Genomic_DNA"/>
</dbReference>
<dbReference type="PROSITE" id="PS50927">
    <property type="entry name" value="BULB_LECTIN"/>
    <property type="match status" value="1"/>
</dbReference>
<evidence type="ECO:0000313" key="8">
    <source>
        <dbReference type="EMBL" id="CAD1823336.1"/>
    </source>
</evidence>
<dbReference type="EC" id="2.7.11.1" evidence="2"/>
<proteinExistence type="predicted"/>
<comment type="subcellular location">
    <subcellularLocation>
        <location evidence="1">Membrane</location>
        <topology evidence="1">Single-pass type I membrane protein</topology>
    </subcellularLocation>
</comment>
<keyword evidence="3" id="KW-0675">Receptor</keyword>
<comment type="catalytic activity">
    <reaction evidence="5">
        <text>L-seryl-[protein] + ATP = O-phospho-L-seryl-[protein] + ADP + H(+)</text>
        <dbReference type="Rhea" id="RHEA:17989"/>
        <dbReference type="Rhea" id="RHEA-COMP:9863"/>
        <dbReference type="Rhea" id="RHEA-COMP:11604"/>
        <dbReference type="ChEBI" id="CHEBI:15378"/>
        <dbReference type="ChEBI" id="CHEBI:29999"/>
        <dbReference type="ChEBI" id="CHEBI:30616"/>
        <dbReference type="ChEBI" id="CHEBI:83421"/>
        <dbReference type="ChEBI" id="CHEBI:456216"/>
        <dbReference type="EC" id="2.7.11.1"/>
    </reaction>
</comment>
<evidence type="ECO:0000256" key="6">
    <source>
        <dbReference type="SAM" id="SignalP"/>
    </source>
</evidence>
<evidence type="ECO:0000256" key="1">
    <source>
        <dbReference type="ARBA" id="ARBA00004479"/>
    </source>
</evidence>
<comment type="catalytic activity">
    <reaction evidence="4">
        <text>L-threonyl-[protein] + ATP = O-phospho-L-threonyl-[protein] + ADP + H(+)</text>
        <dbReference type="Rhea" id="RHEA:46608"/>
        <dbReference type="Rhea" id="RHEA-COMP:11060"/>
        <dbReference type="Rhea" id="RHEA-COMP:11605"/>
        <dbReference type="ChEBI" id="CHEBI:15378"/>
        <dbReference type="ChEBI" id="CHEBI:30013"/>
        <dbReference type="ChEBI" id="CHEBI:30616"/>
        <dbReference type="ChEBI" id="CHEBI:61977"/>
        <dbReference type="ChEBI" id="CHEBI:456216"/>
        <dbReference type="EC" id="2.7.11.1"/>
    </reaction>
</comment>
<reference evidence="8" key="1">
    <citation type="submission" date="2020-07" db="EMBL/GenBank/DDBJ databases">
        <authorList>
            <person name="Lin J."/>
        </authorList>
    </citation>
    <scope>NUCLEOTIDE SEQUENCE</scope>
</reference>
<dbReference type="InterPro" id="IPR001480">
    <property type="entry name" value="Bulb-type_lectin_dom"/>
</dbReference>
<dbReference type="GO" id="GO:0004674">
    <property type="term" value="F:protein serine/threonine kinase activity"/>
    <property type="evidence" value="ECO:0007669"/>
    <property type="project" value="UniProtKB-EC"/>
</dbReference>
<protein>
    <recommendedName>
        <fullName evidence="2">non-specific serine/threonine protein kinase</fullName>
        <ecNumber evidence="2">2.7.11.1</ecNumber>
    </recommendedName>
</protein>
<gene>
    <name evidence="8" type="ORF">CB5_LOCUS6547</name>
</gene>
<dbReference type="CDD" id="cd00028">
    <property type="entry name" value="B_lectin"/>
    <property type="match status" value="1"/>
</dbReference>
<sequence>MSPLQLSLVALLISWAGFGFCNAHNILYTNEVLYSGQSLTLGNYSFTMRRDCNLVLYDSGKALWTSGTANQGSNCYLRMQPDGNLVLYDGSNTARWASNTWGSGGNSICVLQHNRNVVVYGPARWSTGTGRVGTPEDVISAANFTETTAIAESESPTIAMVTE</sequence>
<evidence type="ECO:0000259" key="7">
    <source>
        <dbReference type="PROSITE" id="PS50927"/>
    </source>
</evidence>
<dbReference type="SMART" id="SM00108">
    <property type="entry name" value="B_lectin"/>
    <property type="match status" value="1"/>
</dbReference>
<accession>A0A6V7NY65</accession>
<name>A0A6V7NY65_ANACO</name>
<evidence type="ECO:0000256" key="2">
    <source>
        <dbReference type="ARBA" id="ARBA00012513"/>
    </source>
</evidence>
<keyword evidence="6" id="KW-0732">Signal</keyword>
<dbReference type="AlphaFoldDB" id="A0A6V7NY65"/>
<feature type="chain" id="PRO_5027773149" description="non-specific serine/threonine protein kinase" evidence="6">
    <location>
        <begin position="24"/>
        <end position="163"/>
    </location>
</feature>